<feature type="site" description="Substrate discrimination" evidence="5">
    <location>
        <position position="16"/>
    </location>
</feature>
<dbReference type="EMBL" id="CP089291">
    <property type="protein sequence ID" value="UOF92476.1"/>
    <property type="molecule type" value="Genomic_DNA"/>
</dbReference>
<comment type="subcellular location">
    <subcellularLocation>
        <location evidence="5">Cytoplasm</location>
    </subcellularLocation>
</comment>
<feature type="binding site" evidence="5">
    <location>
        <position position="106"/>
    </location>
    <ligand>
        <name>Mg(2+)</name>
        <dbReference type="ChEBI" id="CHEBI:18420"/>
    </ligand>
</feature>
<dbReference type="Gene3D" id="3.40.1170.60">
    <property type="match status" value="1"/>
</dbReference>
<feature type="binding site" evidence="5">
    <location>
        <position position="11"/>
    </location>
    <ligand>
        <name>Mg(2+)</name>
        <dbReference type="ChEBI" id="CHEBI:18420"/>
    </ligand>
</feature>
<keyword evidence="5" id="KW-0479">Metal-binding</keyword>
<evidence type="ECO:0000256" key="4">
    <source>
        <dbReference type="ARBA" id="ARBA00022932"/>
    </source>
</evidence>
<keyword evidence="5" id="KW-0235">DNA replication</keyword>
<dbReference type="NCBIfam" id="NF003015">
    <property type="entry name" value="PRK03858.1"/>
    <property type="match status" value="1"/>
</dbReference>
<protein>
    <recommendedName>
        <fullName evidence="5">DNA polymerase IV</fullName>
        <shortName evidence="5">Pol IV</shortName>
        <ecNumber evidence="5">2.7.7.7</ecNumber>
    </recommendedName>
</protein>
<dbReference type="RefSeq" id="WP_347439143.1">
    <property type="nucleotide sequence ID" value="NZ_CP089291.1"/>
</dbReference>
<dbReference type="NCBIfam" id="NF002677">
    <property type="entry name" value="PRK02406.1"/>
    <property type="match status" value="1"/>
</dbReference>
<comment type="subunit">
    <text evidence="5">Monomer.</text>
</comment>
<keyword evidence="5" id="KW-0963">Cytoplasm</keyword>
<feature type="active site" evidence="5">
    <location>
        <position position="107"/>
    </location>
</feature>
<dbReference type="PANTHER" id="PTHR11076">
    <property type="entry name" value="DNA REPAIR POLYMERASE UMUC / TRANSFERASE FAMILY MEMBER"/>
    <property type="match status" value="1"/>
</dbReference>
<organism evidence="7 8">
    <name type="scientific">Fodinisporobacter ferrooxydans</name>
    <dbReference type="NCBI Taxonomy" id="2901836"/>
    <lineage>
        <taxon>Bacteria</taxon>
        <taxon>Bacillati</taxon>
        <taxon>Bacillota</taxon>
        <taxon>Bacilli</taxon>
        <taxon>Bacillales</taxon>
        <taxon>Alicyclobacillaceae</taxon>
        <taxon>Fodinisporobacter</taxon>
    </lineage>
</organism>
<keyword evidence="5" id="KW-0238">DNA-binding</keyword>
<evidence type="ECO:0000256" key="1">
    <source>
        <dbReference type="ARBA" id="ARBA00010945"/>
    </source>
</evidence>
<comment type="catalytic activity">
    <reaction evidence="5">
        <text>DNA(n) + a 2'-deoxyribonucleoside 5'-triphosphate = DNA(n+1) + diphosphate</text>
        <dbReference type="Rhea" id="RHEA:22508"/>
        <dbReference type="Rhea" id="RHEA-COMP:17339"/>
        <dbReference type="Rhea" id="RHEA-COMP:17340"/>
        <dbReference type="ChEBI" id="CHEBI:33019"/>
        <dbReference type="ChEBI" id="CHEBI:61560"/>
        <dbReference type="ChEBI" id="CHEBI:173112"/>
        <dbReference type="EC" id="2.7.7.7"/>
    </reaction>
</comment>
<reference evidence="7" key="1">
    <citation type="submission" date="2021-12" db="EMBL/GenBank/DDBJ databases">
        <title>Alicyclobacillaceae gen. nov., sp. nov., isolated from chalcocite enrichment system.</title>
        <authorList>
            <person name="Jiang Z."/>
        </authorList>
    </citation>
    <scope>NUCLEOTIDE SEQUENCE</scope>
    <source>
        <strain evidence="7">MYW30-H2</strain>
    </source>
</reference>
<evidence type="ECO:0000256" key="3">
    <source>
        <dbReference type="ARBA" id="ARBA00022695"/>
    </source>
</evidence>
<dbReference type="NCBIfam" id="NF002882">
    <property type="entry name" value="PRK03348.1"/>
    <property type="match status" value="1"/>
</dbReference>
<dbReference type="Pfam" id="PF11798">
    <property type="entry name" value="IMS_HHH"/>
    <property type="match status" value="1"/>
</dbReference>
<dbReference type="Pfam" id="PF11799">
    <property type="entry name" value="IMS_C"/>
    <property type="match status" value="1"/>
</dbReference>
<comment type="similarity">
    <text evidence="1 5">Belongs to the DNA polymerase type-Y family.</text>
</comment>
<sequence length="397" mass="44626">MQSLRTILHLDMDAFFASIEQRDHPELRGKPVIVGGSIKERGVVATCSYEARRFGVHSAMPTVQAKRLCPNGIFLPVDRKKYVAVSKQLFRILERYSPVIEPLSIDEAFLDVTGCEKLFGSSRSIALQIKQSIQRELYLSASVGISYNKFLAKLASDLKKPNGLVEIKPEDLTRILHPLPISRFWGIGKKTEEKLQRLGLRTIGDVARMSIESMRQRIGSLADHIYQLSHGIDERPVKAVREVKSISQETTFATDVTAIRVLESALLEQVTTIARNMRRKQFAGKTITLKLRFAPFQTVTKRHTLSFPTADDHTLYAAAKQLLNHFEISGTKAIRLIGVSVSQFSHISDIQQISLFEDIHAATKKKELAKAVDAIKDRFGEHILTRASLIQKEGQNE</sequence>
<keyword evidence="2 5" id="KW-0515">Mutator protein</keyword>
<dbReference type="Gene3D" id="3.30.70.270">
    <property type="match status" value="1"/>
</dbReference>
<dbReference type="GO" id="GO:0003887">
    <property type="term" value="F:DNA-directed DNA polymerase activity"/>
    <property type="evidence" value="ECO:0007669"/>
    <property type="project" value="UniProtKB-EC"/>
</dbReference>
<dbReference type="Gene3D" id="3.30.1490.100">
    <property type="entry name" value="DNA polymerase, Y-family, little finger domain"/>
    <property type="match status" value="1"/>
</dbReference>
<dbReference type="SUPFAM" id="SSF56672">
    <property type="entry name" value="DNA/RNA polymerases"/>
    <property type="match status" value="1"/>
</dbReference>
<dbReference type="InterPro" id="IPR017961">
    <property type="entry name" value="DNA_pol_Y-fam_little_finger"/>
</dbReference>
<dbReference type="InterPro" id="IPR050116">
    <property type="entry name" value="DNA_polymerase-Y"/>
</dbReference>
<dbReference type="SUPFAM" id="SSF100879">
    <property type="entry name" value="Lesion bypass DNA polymerase (Y-family), little finger domain"/>
    <property type="match status" value="1"/>
</dbReference>
<keyword evidence="5" id="KW-0460">Magnesium</keyword>
<keyword evidence="8" id="KW-1185">Reference proteome</keyword>
<keyword evidence="3 5" id="KW-0548">Nucleotidyltransferase</keyword>
<dbReference type="NCBIfam" id="NF010731">
    <property type="entry name" value="PRK14133.1"/>
    <property type="match status" value="1"/>
</dbReference>
<evidence type="ECO:0000313" key="7">
    <source>
        <dbReference type="EMBL" id="UOF92476.1"/>
    </source>
</evidence>
<keyword evidence="5 7" id="KW-0808">Transferase</keyword>
<dbReference type="PANTHER" id="PTHR11076:SF33">
    <property type="entry name" value="DNA POLYMERASE KAPPA"/>
    <property type="match status" value="1"/>
</dbReference>
<dbReference type="Proteomes" id="UP000830167">
    <property type="component" value="Chromosome"/>
</dbReference>
<dbReference type="PROSITE" id="PS50173">
    <property type="entry name" value="UMUC"/>
    <property type="match status" value="1"/>
</dbReference>
<evidence type="ECO:0000256" key="2">
    <source>
        <dbReference type="ARBA" id="ARBA00022457"/>
    </source>
</evidence>
<keyword evidence="4 5" id="KW-0239">DNA-directed DNA polymerase</keyword>
<dbReference type="CDD" id="cd03586">
    <property type="entry name" value="PolY_Pol_IV_kappa"/>
    <property type="match status" value="1"/>
</dbReference>
<dbReference type="NCBIfam" id="NF002751">
    <property type="entry name" value="PRK02794.1"/>
    <property type="match status" value="1"/>
</dbReference>
<dbReference type="Gene3D" id="1.10.150.20">
    <property type="entry name" value="5' to 3' exonuclease, C-terminal subdomain"/>
    <property type="match status" value="1"/>
</dbReference>
<evidence type="ECO:0000256" key="5">
    <source>
        <dbReference type="HAMAP-Rule" id="MF_01113"/>
    </source>
</evidence>
<accession>A0ABY4CS60</accession>
<dbReference type="InterPro" id="IPR043502">
    <property type="entry name" value="DNA/RNA_pol_sf"/>
</dbReference>
<feature type="domain" description="UmuC" evidence="6">
    <location>
        <begin position="7"/>
        <end position="188"/>
    </location>
</feature>
<dbReference type="InterPro" id="IPR024728">
    <property type="entry name" value="PolY_HhH_motif"/>
</dbReference>
<dbReference type="Pfam" id="PF00817">
    <property type="entry name" value="IMS"/>
    <property type="match status" value="1"/>
</dbReference>
<keyword evidence="5" id="KW-0234">DNA repair</keyword>
<gene>
    <name evidence="5 7" type="primary">dinB</name>
    <name evidence="7" type="ORF">LSG31_10120</name>
</gene>
<name>A0ABY4CS60_9BACL</name>
<dbReference type="InterPro" id="IPR022880">
    <property type="entry name" value="DNApol_IV"/>
</dbReference>
<comment type="function">
    <text evidence="5">Poorly processive, error-prone DNA polymerase involved in untargeted mutagenesis. Copies undamaged DNA at stalled replication forks, which arise in vivo from mismatched or misaligned primer ends. These misaligned primers can be extended by PolIV. Exhibits no 3'-5' exonuclease (proofreading) activity. May be involved in translesional synthesis, in conjunction with the beta clamp from PolIII.</text>
</comment>
<evidence type="ECO:0000259" key="6">
    <source>
        <dbReference type="PROSITE" id="PS50173"/>
    </source>
</evidence>
<dbReference type="InterPro" id="IPR036775">
    <property type="entry name" value="DNA_pol_Y-fam_lit_finger_sf"/>
</dbReference>
<keyword evidence="5" id="KW-0227">DNA damage</keyword>
<dbReference type="InterPro" id="IPR043128">
    <property type="entry name" value="Rev_trsase/Diguanyl_cyclase"/>
</dbReference>
<comment type="cofactor">
    <cofactor evidence="5">
        <name>Mg(2+)</name>
        <dbReference type="ChEBI" id="CHEBI:18420"/>
    </cofactor>
    <text evidence="5">Binds 2 magnesium ions per subunit.</text>
</comment>
<dbReference type="EC" id="2.7.7.7" evidence="5"/>
<proteinExistence type="inferred from homology"/>
<dbReference type="HAMAP" id="MF_01113">
    <property type="entry name" value="DNApol_IV"/>
    <property type="match status" value="1"/>
</dbReference>
<dbReference type="InterPro" id="IPR001126">
    <property type="entry name" value="UmuC"/>
</dbReference>
<evidence type="ECO:0000313" key="8">
    <source>
        <dbReference type="Proteomes" id="UP000830167"/>
    </source>
</evidence>